<evidence type="ECO:0000313" key="1">
    <source>
        <dbReference type="EMBL" id="JAC81610.1"/>
    </source>
</evidence>
<proteinExistence type="predicted"/>
<feature type="non-terminal residue" evidence="1">
    <location>
        <position position="251"/>
    </location>
</feature>
<keyword evidence="1" id="KW-0378">Hydrolase</keyword>
<accession>A0A061SFJ1</accession>
<organism evidence="1">
    <name type="scientific">Tetraselmis sp. GSL018</name>
    <dbReference type="NCBI Taxonomy" id="582737"/>
    <lineage>
        <taxon>Eukaryota</taxon>
        <taxon>Viridiplantae</taxon>
        <taxon>Chlorophyta</taxon>
        <taxon>core chlorophytes</taxon>
        <taxon>Chlorodendrophyceae</taxon>
        <taxon>Chlorodendrales</taxon>
        <taxon>Chlorodendraceae</taxon>
        <taxon>Tetraselmis</taxon>
    </lineage>
</organism>
<dbReference type="EMBL" id="GBEZ01003536">
    <property type="protein sequence ID" value="JAC81610.1"/>
    <property type="molecule type" value="Transcribed_RNA"/>
</dbReference>
<dbReference type="GO" id="GO:0016787">
    <property type="term" value="F:hydrolase activity"/>
    <property type="evidence" value="ECO:0007669"/>
    <property type="project" value="UniProtKB-KW"/>
</dbReference>
<gene>
    <name evidence="1" type="ORF">TSPGSL018_7517</name>
</gene>
<dbReference type="AlphaFoldDB" id="A0A061SFJ1"/>
<reference evidence="1" key="1">
    <citation type="submission" date="2014-05" db="EMBL/GenBank/DDBJ databases">
        <title>The transcriptome of the halophilic microalga Tetraselmis sp. GSL018 isolated from the Great Salt Lake, Utah.</title>
        <authorList>
            <person name="Jinkerson R.E."/>
            <person name="D'Adamo S."/>
            <person name="Posewitz M.C."/>
        </authorList>
    </citation>
    <scope>NUCLEOTIDE SEQUENCE</scope>
    <source>
        <strain evidence="1">GSL018</strain>
    </source>
</reference>
<sequence length="251" mass="27608">MMFNIVTDSAYAGNFSACATTRNRSMFSRRESRRASLKTPSFLYQRMFGRRQRLHFPLKQTLVMSKSRDGDKEDSSPDWEAEMSIFKKRATKPSQLAALRELEREASLGKVLHTDGDLIIVEGLSSDASAGTMVSFISGSRGVLLWRRSDDLCFVIALGDASSITVGTPVRAWVQGVVQVVDESEGTVTKRQYEIAKVSVADLEGKVVNHLGHPEGAPVGEGRQGRVPLLNHCPDMGDREQICEALFTGVA</sequence>
<protein>
    <submittedName>
        <fullName evidence="1">p-loop containing nucleoside triphosphate hydrolase protein</fullName>
    </submittedName>
</protein>
<name>A0A061SFJ1_9CHLO</name>